<dbReference type="Pfam" id="PF02436">
    <property type="entry name" value="PYC_OADA"/>
    <property type="match status" value="1"/>
</dbReference>
<dbReference type="GO" id="GO:0004736">
    <property type="term" value="F:pyruvate carboxylase activity"/>
    <property type="evidence" value="ECO:0007669"/>
    <property type="project" value="UniProtKB-EC"/>
</dbReference>
<keyword evidence="5 11" id="KW-0436">Ligase</keyword>
<keyword evidence="10" id="KW-0511">Multifunctional enzyme</keyword>
<dbReference type="SMART" id="SM00878">
    <property type="entry name" value="Biotin_carb_C"/>
    <property type="match status" value="1"/>
</dbReference>
<accession>A0ABX0I3A7</accession>
<comment type="function">
    <text evidence="11">Catalyzes a 2-step reaction, involving the ATP-dependent carboxylation of the covalently attached biotin in the first step and the transfer of the carboxyl group to pyruvate in the second.</text>
</comment>
<dbReference type="PROSITE" id="PS00867">
    <property type="entry name" value="CPSASE_2"/>
    <property type="match status" value="1"/>
</dbReference>
<gene>
    <name evidence="16" type="ORF">G7087_18130</name>
</gene>
<keyword evidence="9 11" id="KW-0092">Biotin</keyword>
<comment type="cofactor">
    <cofactor evidence="1 11">
        <name>biotin</name>
        <dbReference type="ChEBI" id="CHEBI:57586"/>
    </cofactor>
</comment>
<evidence type="ECO:0000256" key="5">
    <source>
        <dbReference type="ARBA" id="ARBA00022598"/>
    </source>
</evidence>
<dbReference type="PANTHER" id="PTHR43778">
    <property type="entry name" value="PYRUVATE CARBOXYLASE"/>
    <property type="match status" value="1"/>
</dbReference>
<dbReference type="RefSeq" id="WP_009858619.1">
    <property type="nucleotide sequence ID" value="NZ_JAAOCD010000013.1"/>
</dbReference>
<evidence type="ECO:0000259" key="14">
    <source>
        <dbReference type="PROSITE" id="PS50979"/>
    </source>
</evidence>
<feature type="domain" description="Pyruvate carboxyltransferase" evidence="15">
    <location>
        <begin position="545"/>
        <end position="813"/>
    </location>
</feature>
<dbReference type="PIRSF" id="PIRSF001594">
    <property type="entry name" value="Pyruv_carbox"/>
    <property type="match status" value="1"/>
</dbReference>
<dbReference type="Gene3D" id="3.20.20.70">
    <property type="entry name" value="Aldolase class I"/>
    <property type="match status" value="1"/>
</dbReference>
<dbReference type="PROSITE" id="PS50975">
    <property type="entry name" value="ATP_GRASP"/>
    <property type="match status" value="1"/>
</dbReference>
<dbReference type="EMBL" id="JAAOCD010000013">
    <property type="protein sequence ID" value="NHL00304.1"/>
    <property type="molecule type" value="Genomic_DNA"/>
</dbReference>
<dbReference type="InterPro" id="IPR016185">
    <property type="entry name" value="PreATP-grasp_dom_sf"/>
</dbReference>
<dbReference type="InterPro" id="IPR000891">
    <property type="entry name" value="PYR_CT"/>
</dbReference>
<dbReference type="InterPro" id="IPR001882">
    <property type="entry name" value="Biotin_BS"/>
</dbReference>
<dbReference type="Pfam" id="PF00289">
    <property type="entry name" value="Biotin_carb_N"/>
    <property type="match status" value="1"/>
</dbReference>
<dbReference type="InterPro" id="IPR000089">
    <property type="entry name" value="Biotin_lipoyl"/>
</dbReference>
<evidence type="ECO:0000256" key="9">
    <source>
        <dbReference type="ARBA" id="ARBA00023267"/>
    </source>
</evidence>
<dbReference type="InterPro" id="IPR005481">
    <property type="entry name" value="BC-like_N"/>
</dbReference>
<dbReference type="PANTHER" id="PTHR43778:SF2">
    <property type="entry name" value="PYRUVATE CARBOXYLASE, MITOCHONDRIAL"/>
    <property type="match status" value="1"/>
</dbReference>
<dbReference type="CDD" id="cd07937">
    <property type="entry name" value="DRE_TIM_PC_TC_5S"/>
    <property type="match status" value="1"/>
</dbReference>
<feature type="domain" description="Lipoyl-binding" evidence="12">
    <location>
        <begin position="1084"/>
        <end position="1159"/>
    </location>
</feature>
<evidence type="ECO:0000256" key="2">
    <source>
        <dbReference type="ARBA" id="ARBA00004742"/>
    </source>
</evidence>
<dbReference type="NCBIfam" id="TIGR01235">
    <property type="entry name" value="pyruv_carbox"/>
    <property type="match status" value="1"/>
</dbReference>
<dbReference type="SUPFAM" id="SSF51569">
    <property type="entry name" value="Aldolase"/>
    <property type="match status" value="1"/>
</dbReference>
<dbReference type="InterPro" id="IPR005930">
    <property type="entry name" value="Pyruv_COase"/>
</dbReference>
<evidence type="ECO:0000256" key="8">
    <source>
        <dbReference type="ARBA" id="ARBA00022840"/>
    </source>
</evidence>
<evidence type="ECO:0000259" key="15">
    <source>
        <dbReference type="PROSITE" id="PS50991"/>
    </source>
</evidence>
<dbReference type="PROSITE" id="PS00866">
    <property type="entry name" value="CPSASE_1"/>
    <property type="match status" value="1"/>
</dbReference>
<dbReference type="InterPro" id="IPR011764">
    <property type="entry name" value="Biotin_carboxylation_dom"/>
</dbReference>
<keyword evidence="7 11" id="KW-0547">Nucleotide-binding</keyword>
<evidence type="ECO:0000313" key="16">
    <source>
        <dbReference type="EMBL" id="NHL00304.1"/>
    </source>
</evidence>
<dbReference type="InterPro" id="IPR011761">
    <property type="entry name" value="ATP-grasp"/>
</dbReference>
<dbReference type="InterPro" id="IPR011054">
    <property type="entry name" value="Rudment_hybrid_motif"/>
</dbReference>
<dbReference type="Gene3D" id="3.10.600.10">
    <property type="entry name" value="pyruvate carboxylase f1077a mutant domain"/>
    <property type="match status" value="1"/>
</dbReference>
<feature type="domain" description="Biotin carboxylation" evidence="14">
    <location>
        <begin position="5"/>
        <end position="466"/>
    </location>
</feature>
<dbReference type="SUPFAM" id="SSF56059">
    <property type="entry name" value="Glutathione synthetase ATP-binding domain-like"/>
    <property type="match status" value="1"/>
</dbReference>
<evidence type="ECO:0000313" key="17">
    <source>
        <dbReference type="Proteomes" id="UP000802098"/>
    </source>
</evidence>
<dbReference type="SUPFAM" id="SSF52440">
    <property type="entry name" value="PreATP-grasp domain"/>
    <property type="match status" value="1"/>
</dbReference>
<evidence type="ECO:0000256" key="3">
    <source>
        <dbReference type="ARBA" id="ARBA00013057"/>
    </source>
</evidence>
<dbReference type="PROSITE" id="PS50979">
    <property type="entry name" value="BC"/>
    <property type="match status" value="1"/>
</dbReference>
<keyword evidence="17" id="KW-1185">Reference proteome</keyword>
<keyword evidence="4" id="KW-0312">Gluconeogenesis</keyword>
<dbReference type="Pfam" id="PF00682">
    <property type="entry name" value="HMGL-like"/>
    <property type="match status" value="1"/>
</dbReference>
<dbReference type="SUPFAM" id="SSF89000">
    <property type="entry name" value="post-HMGL domain-like"/>
    <property type="match status" value="1"/>
</dbReference>
<dbReference type="Pfam" id="PF02785">
    <property type="entry name" value="Biotin_carb_C"/>
    <property type="match status" value="1"/>
</dbReference>
<evidence type="ECO:0000259" key="12">
    <source>
        <dbReference type="PROSITE" id="PS50968"/>
    </source>
</evidence>
<dbReference type="EC" id="6.4.1.1" evidence="3 11"/>
<dbReference type="PROSITE" id="PS50991">
    <property type="entry name" value="PYR_CT"/>
    <property type="match status" value="1"/>
</dbReference>
<dbReference type="Gene3D" id="2.40.50.100">
    <property type="match status" value="1"/>
</dbReference>
<feature type="domain" description="ATP-grasp" evidence="13">
    <location>
        <begin position="125"/>
        <end position="323"/>
    </location>
</feature>
<evidence type="ECO:0000256" key="6">
    <source>
        <dbReference type="ARBA" id="ARBA00022723"/>
    </source>
</evidence>
<dbReference type="NCBIfam" id="NF009554">
    <property type="entry name" value="PRK12999.1"/>
    <property type="match status" value="1"/>
</dbReference>
<evidence type="ECO:0000256" key="1">
    <source>
        <dbReference type="ARBA" id="ARBA00001953"/>
    </source>
</evidence>
<dbReference type="PROSITE" id="PS50968">
    <property type="entry name" value="BIOTINYL_LIPOYL"/>
    <property type="match status" value="1"/>
</dbReference>
<dbReference type="InterPro" id="IPR003379">
    <property type="entry name" value="Carboxylase_cons_dom"/>
</dbReference>
<dbReference type="Proteomes" id="UP000802098">
    <property type="component" value="Unassembled WGS sequence"/>
</dbReference>
<dbReference type="InterPro" id="IPR013785">
    <property type="entry name" value="Aldolase_TIM"/>
</dbReference>
<dbReference type="InterPro" id="IPR005479">
    <property type="entry name" value="CPAse_ATP-bd"/>
</dbReference>
<keyword evidence="8 11" id="KW-0067">ATP-binding</keyword>
<comment type="pathway">
    <text evidence="2">Carbohydrate biosynthesis; gluconeogenesis.</text>
</comment>
<dbReference type="InterPro" id="IPR055268">
    <property type="entry name" value="PCB-like"/>
</dbReference>
<protein>
    <recommendedName>
        <fullName evidence="3 11">Pyruvate carboxylase</fullName>
        <ecNumber evidence="3 11">6.4.1.1</ecNumber>
    </recommendedName>
</protein>
<evidence type="ECO:0000256" key="11">
    <source>
        <dbReference type="PIRNR" id="PIRNR001594"/>
    </source>
</evidence>
<reference evidence="16 17" key="1">
    <citation type="submission" date="2020-03" db="EMBL/GenBank/DDBJ databases">
        <title>Rubrivivax benzoatilyticus JA2 (sequenced after 10 years sub-culturing).</title>
        <authorList>
            <person name="Gupta D."/>
            <person name="Chintalapati S."/>
            <person name="Chintalapati V.R."/>
        </authorList>
    </citation>
    <scope>NUCLEOTIDE SEQUENCE [LARGE SCALE GENOMIC DNA]</scope>
    <source>
        <strain evidence="16 17">JA2-Mal</strain>
    </source>
</reference>
<evidence type="ECO:0000259" key="13">
    <source>
        <dbReference type="PROSITE" id="PS50975"/>
    </source>
</evidence>
<dbReference type="InterPro" id="IPR005482">
    <property type="entry name" value="Biotin_COase_C"/>
</dbReference>
<evidence type="ECO:0000256" key="7">
    <source>
        <dbReference type="ARBA" id="ARBA00022741"/>
    </source>
</evidence>
<proteinExistence type="predicted"/>
<dbReference type="InterPro" id="IPR011053">
    <property type="entry name" value="Single_hybrid_motif"/>
</dbReference>
<evidence type="ECO:0000256" key="10">
    <source>
        <dbReference type="ARBA" id="ARBA00023268"/>
    </source>
</evidence>
<dbReference type="Pfam" id="PF00364">
    <property type="entry name" value="Biotin_lipoyl"/>
    <property type="match status" value="1"/>
</dbReference>
<name>A0ABX0I3A7_9BURK</name>
<dbReference type="SUPFAM" id="SSF51246">
    <property type="entry name" value="Rudiment single hybrid motif"/>
    <property type="match status" value="1"/>
</dbReference>
<sequence>MEFRPIRSILIANRSEIAIRVMRAASEMRMRTVAIYSQQDRQALHRFKADESYLVGEGKKPLEAYLDGDDILRIARRAGVDAIHPGYGFLSENPEFAERVIAAGLQWIGPSPEVMRVLGNKVAARHAAVAAGVPVMPATPPLPREVDECRRLAEEIGFPVMLKASWGGGGRGMRVVESAAELPAALESARREALAAFGNDEVYFEKLIRRARHVEVQILGDRHGNLVHLHERDCTVQRRNQKVVERAPAPYLDAAARAELCDSALRLMRSVGYTHAGTVEFLMDADTGRCWFIEVNPRIQVEHTVTEMITGVDIVKAQIRVTEGAWIGVGDDDPARPSAGVPPQAQIPLNGHALQCRVTTEDPENGFLPDYGAIAAYRSAAGFGIRLDAGTAYGGAVITPYYDSLLVKVTAWAPTADETIQRMDRALREFRVRGLATNLQFLENVINHPKFASGDVTTRFIEQTPELLAFAARRDRATKLLRFLGEVTVDGNPEVRGRALPELPLPKPVLPRVDDETPPPAGTRQRLQQLGAKGFADWMLAQKRVLMTDTTMRDAHQSLLATRMRTADMLPIAPYYARELHQLFSLECWGGATFDVAMRFLKEDPWERLAALRTRVPNVLFQMLLRGSNAVGYTNYADNVVQQFVRTAAKEGIDLFRVFDSLNWVENMRVAIDAVLDTGALCEGAICVTGDPFDPARSKYDLGYYVKTARALQQAGVHVLGIKDMAGICRPRAAAALVKAIKEETGLPVHFHTHDTSGAAAASVLAAIDAGCDAVDGALDAMSGLTSQPNLSSIAAALAGTERDPGLPPDALHAASMYWEGVRRFYAPFESEIRSGTADVYRHEMPGGQYTNLREQARALGLAHRWTEVSRAYADVNRLFGDIVKVTPTSKVVGDMALMMVAQDLTPADVADPARDIAFPESVVSLFRGELGFPPDGFPEALSRKVLKLAPEAAPPAPYRPGDRIPPVDLDAAREKAERDCGTKLDDRGLASWLMYPKVAREYHEHLRRYGDVSMLPTPVFFYGPQPQQEIAVEIDPGKSLLVMLQSVAPDGDTAHKVQFELNGQARTVRVPRAGVQAAAARPMAEPGNPWQVAAPMPGAIVSVAVAPGQHVAPGDTLLALEAMKMETHVAADREAVVEAVHVKPGERVQAKELLILLKPAG</sequence>
<dbReference type="Gene3D" id="3.30.470.20">
    <property type="entry name" value="ATP-grasp fold, B domain"/>
    <property type="match status" value="1"/>
</dbReference>
<dbReference type="PROSITE" id="PS00188">
    <property type="entry name" value="BIOTIN"/>
    <property type="match status" value="1"/>
</dbReference>
<comment type="caution">
    <text evidence="16">The sequence shown here is derived from an EMBL/GenBank/DDBJ whole genome shotgun (WGS) entry which is preliminary data.</text>
</comment>
<dbReference type="NCBIfam" id="NF006761">
    <property type="entry name" value="PRK09282.1"/>
    <property type="match status" value="1"/>
</dbReference>
<dbReference type="CDD" id="cd06850">
    <property type="entry name" value="biotinyl_domain"/>
    <property type="match status" value="1"/>
</dbReference>
<dbReference type="Pfam" id="PF02786">
    <property type="entry name" value="CPSase_L_D2"/>
    <property type="match status" value="1"/>
</dbReference>
<organism evidence="16 17">
    <name type="scientific">Rubrivivax benzoatilyticus</name>
    <dbReference type="NCBI Taxonomy" id="316997"/>
    <lineage>
        <taxon>Bacteria</taxon>
        <taxon>Pseudomonadati</taxon>
        <taxon>Pseudomonadota</taxon>
        <taxon>Betaproteobacteria</taxon>
        <taxon>Burkholderiales</taxon>
        <taxon>Sphaerotilaceae</taxon>
        <taxon>Rubrivivax</taxon>
    </lineage>
</organism>
<keyword evidence="6" id="KW-0479">Metal-binding</keyword>
<comment type="catalytic activity">
    <reaction evidence="11">
        <text>hydrogencarbonate + pyruvate + ATP = oxaloacetate + ADP + phosphate + H(+)</text>
        <dbReference type="Rhea" id="RHEA:20844"/>
        <dbReference type="ChEBI" id="CHEBI:15361"/>
        <dbReference type="ChEBI" id="CHEBI:15378"/>
        <dbReference type="ChEBI" id="CHEBI:16452"/>
        <dbReference type="ChEBI" id="CHEBI:17544"/>
        <dbReference type="ChEBI" id="CHEBI:30616"/>
        <dbReference type="ChEBI" id="CHEBI:43474"/>
        <dbReference type="ChEBI" id="CHEBI:456216"/>
        <dbReference type="EC" id="6.4.1.1"/>
    </reaction>
</comment>
<dbReference type="SUPFAM" id="SSF51230">
    <property type="entry name" value="Single hybrid motif"/>
    <property type="match status" value="1"/>
</dbReference>
<evidence type="ECO:0000256" key="4">
    <source>
        <dbReference type="ARBA" id="ARBA00022432"/>
    </source>
</evidence>
<keyword evidence="16" id="KW-0670">Pyruvate</keyword>